<keyword evidence="2 5" id="KW-0812">Transmembrane</keyword>
<dbReference type="AlphaFoldDB" id="A0ABD3IWX3"/>
<keyword evidence="3 5" id="KW-1133">Transmembrane helix</keyword>
<reference evidence="7 8" key="1">
    <citation type="submission" date="2024-11" db="EMBL/GenBank/DDBJ databases">
        <title>Chromosome-level genome assembly of Eucalyptus globulus Labill. provides insights into its genome evolution.</title>
        <authorList>
            <person name="Li X."/>
        </authorList>
    </citation>
    <scope>NUCLEOTIDE SEQUENCE [LARGE SCALE GENOMIC DNA]</scope>
    <source>
        <strain evidence="7">CL2024</strain>
        <tissue evidence="7">Fresh tender leaves</tissue>
    </source>
</reference>
<dbReference type="GO" id="GO:0016020">
    <property type="term" value="C:membrane"/>
    <property type="evidence" value="ECO:0007669"/>
    <property type="project" value="UniProtKB-SubCell"/>
</dbReference>
<dbReference type="InterPro" id="IPR044839">
    <property type="entry name" value="NDR1-like"/>
</dbReference>
<gene>
    <name evidence="7" type="ORF">ACJRO7_003501</name>
</gene>
<dbReference type="Proteomes" id="UP001634007">
    <property type="component" value="Unassembled WGS sequence"/>
</dbReference>
<dbReference type="Pfam" id="PF03168">
    <property type="entry name" value="LEA_2"/>
    <property type="match status" value="1"/>
</dbReference>
<evidence type="ECO:0000256" key="3">
    <source>
        <dbReference type="ARBA" id="ARBA00022989"/>
    </source>
</evidence>
<organism evidence="7 8">
    <name type="scientific">Eucalyptus globulus</name>
    <name type="common">Tasmanian blue gum</name>
    <dbReference type="NCBI Taxonomy" id="34317"/>
    <lineage>
        <taxon>Eukaryota</taxon>
        <taxon>Viridiplantae</taxon>
        <taxon>Streptophyta</taxon>
        <taxon>Embryophyta</taxon>
        <taxon>Tracheophyta</taxon>
        <taxon>Spermatophyta</taxon>
        <taxon>Magnoliopsida</taxon>
        <taxon>eudicotyledons</taxon>
        <taxon>Gunneridae</taxon>
        <taxon>Pentapetalae</taxon>
        <taxon>rosids</taxon>
        <taxon>malvids</taxon>
        <taxon>Myrtales</taxon>
        <taxon>Myrtaceae</taxon>
        <taxon>Myrtoideae</taxon>
        <taxon>Eucalypteae</taxon>
        <taxon>Eucalyptus</taxon>
    </lineage>
</organism>
<comment type="caution">
    <text evidence="7">The sequence shown here is derived from an EMBL/GenBank/DDBJ whole genome shotgun (WGS) entry which is preliminary data.</text>
</comment>
<keyword evidence="8" id="KW-1185">Reference proteome</keyword>
<evidence type="ECO:0000313" key="8">
    <source>
        <dbReference type="Proteomes" id="UP001634007"/>
    </source>
</evidence>
<dbReference type="EMBL" id="JBJKBG010000010">
    <property type="protein sequence ID" value="KAL3718375.1"/>
    <property type="molecule type" value="Genomic_DNA"/>
</dbReference>
<evidence type="ECO:0000313" key="7">
    <source>
        <dbReference type="EMBL" id="KAL3718375.1"/>
    </source>
</evidence>
<dbReference type="PANTHER" id="PTHR31234">
    <property type="entry name" value="LATE EMBRYOGENESIS ABUNDANT (LEA) HYDROXYPROLINE-RICH GLYCOPROTEIN FAMILY"/>
    <property type="match status" value="1"/>
</dbReference>
<dbReference type="InterPro" id="IPR004864">
    <property type="entry name" value="LEA_2"/>
</dbReference>
<evidence type="ECO:0000256" key="5">
    <source>
        <dbReference type="SAM" id="Phobius"/>
    </source>
</evidence>
<evidence type="ECO:0000256" key="1">
    <source>
        <dbReference type="ARBA" id="ARBA00004167"/>
    </source>
</evidence>
<name>A0ABD3IWX3_EUCGL</name>
<evidence type="ECO:0000259" key="6">
    <source>
        <dbReference type="Pfam" id="PF03168"/>
    </source>
</evidence>
<evidence type="ECO:0000256" key="2">
    <source>
        <dbReference type="ARBA" id="ARBA00022692"/>
    </source>
</evidence>
<feature type="transmembrane region" description="Helical" evidence="5">
    <location>
        <begin position="61"/>
        <end position="84"/>
    </location>
</feature>
<comment type="subcellular location">
    <subcellularLocation>
        <location evidence="1">Membrane</location>
        <topology evidence="1">Single-pass membrane protein</topology>
    </subcellularLocation>
</comment>
<evidence type="ECO:0000256" key="4">
    <source>
        <dbReference type="ARBA" id="ARBA00023136"/>
    </source>
</evidence>
<accession>A0ABD3IWX3</accession>
<keyword evidence="4 5" id="KW-0472">Membrane</keyword>
<feature type="domain" description="Late embryogenesis abundant protein LEA-2 subgroup" evidence="6">
    <location>
        <begin position="118"/>
        <end position="199"/>
    </location>
</feature>
<sequence length="246" mass="27224">MADYSRPPVTSYPAPPPSGAYSDGYPPGAHSNPAYPYAVPHPQYTNYQYHAPVRRANFLRYFLLAMITFIIIIGAILFIVWLVLRPRLPVFVVESVTLNNFSISTSSQQVSGHWLVRFQVRNPNQNMKLSYADIESYIYCNSEPLSRTRLPPFNQGARSQAVVQASFVAMDSFVDGWAVSGIIAERASGAVRFQVRLIALAQFKAGWWPERRALIQVLCGDLAVGLPSNGEAGKLTGGARECRVGL</sequence>
<proteinExistence type="predicted"/>
<dbReference type="PANTHER" id="PTHR31234:SF55">
    <property type="entry name" value="LATE EMBRYOGENESIS ABUNDANT (LEA) HYDROXYPROLINE-RICH GLYCOPROTEIN FAMILY"/>
    <property type="match status" value="1"/>
</dbReference>
<protein>
    <recommendedName>
        <fullName evidence="6">Late embryogenesis abundant protein LEA-2 subgroup domain-containing protein</fullName>
    </recommendedName>
</protein>